<dbReference type="Proteomes" id="UP000295662">
    <property type="component" value="Unassembled WGS sequence"/>
</dbReference>
<keyword evidence="1" id="KW-1133">Transmembrane helix</keyword>
<organism evidence="2 3">
    <name type="scientific">Prosthecobacter fusiformis</name>
    <dbReference type="NCBI Taxonomy" id="48464"/>
    <lineage>
        <taxon>Bacteria</taxon>
        <taxon>Pseudomonadati</taxon>
        <taxon>Verrucomicrobiota</taxon>
        <taxon>Verrucomicrobiia</taxon>
        <taxon>Verrucomicrobiales</taxon>
        <taxon>Verrucomicrobiaceae</taxon>
        <taxon>Prosthecobacter</taxon>
    </lineage>
</organism>
<evidence type="ECO:0000313" key="3">
    <source>
        <dbReference type="Proteomes" id="UP000295662"/>
    </source>
</evidence>
<keyword evidence="1" id="KW-0472">Membrane</keyword>
<protein>
    <submittedName>
        <fullName evidence="2">Uncharacterized protein</fullName>
    </submittedName>
</protein>
<dbReference type="EMBL" id="SOCA01000012">
    <property type="protein sequence ID" value="TDU64110.1"/>
    <property type="molecule type" value="Genomic_DNA"/>
</dbReference>
<accession>A0A4V3FE14</accession>
<feature type="transmembrane region" description="Helical" evidence="1">
    <location>
        <begin position="12"/>
        <end position="33"/>
    </location>
</feature>
<evidence type="ECO:0000313" key="2">
    <source>
        <dbReference type="EMBL" id="TDU64110.1"/>
    </source>
</evidence>
<name>A0A4V3FE14_9BACT</name>
<evidence type="ECO:0000256" key="1">
    <source>
        <dbReference type="SAM" id="Phobius"/>
    </source>
</evidence>
<gene>
    <name evidence="2" type="ORF">EI77_04294</name>
</gene>
<keyword evidence="3" id="KW-1185">Reference proteome</keyword>
<keyword evidence="1" id="KW-0812">Transmembrane</keyword>
<dbReference type="RefSeq" id="WP_133797275.1">
    <property type="nucleotide sequence ID" value="NZ_SOCA01000012.1"/>
</dbReference>
<comment type="caution">
    <text evidence="2">The sequence shown here is derived from an EMBL/GenBank/DDBJ whole genome shotgun (WGS) entry which is preliminary data.</text>
</comment>
<dbReference type="AlphaFoldDB" id="A0A4V3FE14"/>
<sequence length="65" mass="7045">MMNEMKQTAAILQDGLLGLIGITAPLMGVVASWQEQMEWGMRMLSLGVGVAVGVVTIISLRRRSK</sequence>
<proteinExistence type="predicted"/>
<feature type="transmembrane region" description="Helical" evidence="1">
    <location>
        <begin position="39"/>
        <end position="60"/>
    </location>
</feature>
<reference evidence="2 3" key="1">
    <citation type="submission" date="2019-03" db="EMBL/GenBank/DDBJ databases">
        <title>Genomic Encyclopedia of Archaeal and Bacterial Type Strains, Phase II (KMG-II): from individual species to whole genera.</title>
        <authorList>
            <person name="Goeker M."/>
        </authorList>
    </citation>
    <scope>NUCLEOTIDE SEQUENCE [LARGE SCALE GENOMIC DNA]</scope>
    <source>
        <strain evidence="2 3">ATCC 25309</strain>
    </source>
</reference>